<name>A0A8J8SJG8_9FIRM</name>
<dbReference type="GO" id="GO:0022857">
    <property type="term" value="F:transmembrane transporter activity"/>
    <property type="evidence" value="ECO:0007669"/>
    <property type="project" value="InterPro"/>
</dbReference>
<feature type="transmembrane region" description="Helical" evidence="6">
    <location>
        <begin position="12"/>
        <end position="32"/>
    </location>
</feature>
<dbReference type="InterPro" id="IPR001851">
    <property type="entry name" value="ABC_transp_permease"/>
</dbReference>
<dbReference type="CDD" id="cd06579">
    <property type="entry name" value="TM_PBP1_transp_AraH_like"/>
    <property type="match status" value="1"/>
</dbReference>
<comment type="subcellular location">
    <subcellularLocation>
        <location evidence="1">Cell membrane</location>
        <topology evidence="1">Multi-pass membrane protein</topology>
    </subcellularLocation>
</comment>
<evidence type="ECO:0000256" key="1">
    <source>
        <dbReference type="ARBA" id="ARBA00004651"/>
    </source>
</evidence>
<evidence type="ECO:0000256" key="2">
    <source>
        <dbReference type="ARBA" id="ARBA00022475"/>
    </source>
</evidence>
<keyword evidence="3 6" id="KW-0812">Transmembrane</keyword>
<dbReference type="AlphaFoldDB" id="A0A8J8SJG8"/>
<accession>A0A8J8SJG8</accession>
<keyword evidence="4 6" id="KW-1133">Transmembrane helix</keyword>
<evidence type="ECO:0000313" key="8">
    <source>
        <dbReference type="Proteomes" id="UP000683246"/>
    </source>
</evidence>
<reference evidence="7" key="1">
    <citation type="submission" date="2020-07" db="EMBL/GenBank/DDBJ databases">
        <title>Vallitalea pronyensis genome.</title>
        <authorList>
            <person name="Postec A."/>
        </authorList>
    </citation>
    <scope>NUCLEOTIDE SEQUENCE</scope>
    <source>
        <strain evidence="7">FatNI3</strain>
    </source>
</reference>
<feature type="transmembrane region" description="Helical" evidence="6">
    <location>
        <begin position="215"/>
        <end position="233"/>
    </location>
</feature>
<feature type="transmembrane region" description="Helical" evidence="6">
    <location>
        <begin position="52"/>
        <end position="81"/>
    </location>
</feature>
<evidence type="ECO:0000256" key="3">
    <source>
        <dbReference type="ARBA" id="ARBA00022692"/>
    </source>
</evidence>
<keyword evidence="2" id="KW-1003">Cell membrane</keyword>
<dbReference type="Pfam" id="PF02653">
    <property type="entry name" value="BPD_transp_2"/>
    <property type="match status" value="1"/>
</dbReference>
<organism evidence="7 8">
    <name type="scientific">Vallitalea pronyensis</name>
    <dbReference type="NCBI Taxonomy" id="1348613"/>
    <lineage>
        <taxon>Bacteria</taxon>
        <taxon>Bacillati</taxon>
        <taxon>Bacillota</taxon>
        <taxon>Clostridia</taxon>
        <taxon>Lachnospirales</taxon>
        <taxon>Vallitaleaceae</taxon>
        <taxon>Vallitalea</taxon>
    </lineage>
</organism>
<gene>
    <name evidence="7" type="ORF">HZI73_07700</name>
</gene>
<dbReference type="KEGG" id="vpy:HZI73_07700"/>
<evidence type="ECO:0000256" key="6">
    <source>
        <dbReference type="SAM" id="Phobius"/>
    </source>
</evidence>
<feature type="transmembrane region" description="Helical" evidence="6">
    <location>
        <begin position="254"/>
        <end position="282"/>
    </location>
</feature>
<sequence>MPKKKQCLTLKKCLSTFGIYIAFLLIFIVLIFSNPVFLSVTNLINILKQASITSVIAIGTTFILISGGLDLSSGSVAALAGVSSAMFGLPGEYPFIIALFIALSVGALCGLLNGIVIAKGHVSPFIATLGMMTIARGMALIVTKARPVFGLSQEYIRLGSGKLYGIPNLILVMLIVLVIAYMLLNKSKLGRHIYAVGGNEDSAYVSGIHVVKIKLIVYVIGGTLSGFAGLLLAGRIQSGTPVMGQGLELDAIAAAVIGGVSSTGGIGKVYGAVMGALMLAMVSNGLDLLNISPYVQQVIKGLIIVFAVFFDVNTKKVKA</sequence>
<evidence type="ECO:0000313" key="7">
    <source>
        <dbReference type="EMBL" id="QUI25631.1"/>
    </source>
</evidence>
<dbReference type="PANTHER" id="PTHR32196">
    <property type="entry name" value="ABC TRANSPORTER PERMEASE PROTEIN YPHD-RELATED-RELATED"/>
    <property type="match status" value="1"/>
</dbReference>
<keyword evidence="5 6" id="KW-0472">Membrane</keyword>
<feature type="transmembrane region" description="Helical" evidence="6">
    <location>
        <begin position="122"/>
        <end position="142"/>
    </location>
</feature>
<feature type="transmembrane region" description="Helical" evidence="6">
    <location>
        <begin position="163"/>
        <end position="184"/>
    </location>
</feature>
<protein>
    <submittedName>
        <fullName evidence="7">ABC transporter permease</fullName>
    </submittedName>
</protein>
<dbReference type="GO" id="GO:0005886">
    <property type="term" value="C:plasma membrane"/>
    <property type="evidence" value="ECO:0007669"/>
    <property type="project" value="UniProtKB-SubCell"/>
</dbReference>
<dbReference type="Proteomes" id="UP000683246">
    <property type="component" value="Chromosome"/>
</dbReference>
<evidence type="ECO:0000256" key="5">
    <source>
        <dbReference type="ARBA" id="ARBA00023136"/>
    </source>
</evidence>
<keyword evidence="8" id="KW-1185">Reference proteome</keyword>
<feature type="transmembrane region" description="Helical" evidence="6">
    <location>
        <begin position="93"/>
        <end position="116"/>
    </location>
</feature>
<evidence type="ECO:0000256" key="4">
    <source>
        <dbReference type="ARBA" id="ARBA00022989"/>
    </source>
</evidence>
<proteinExistence type="predicted"/>
<dbReference type="EMBL" id="CP058649">
    <property type="protein sequence ID" value="QUI25631.1"/>
    <property type="molecule type" value="Genomic_DNA"/>
</dbReference>